<dbReference type="InterPro" id="IPR000485">
    <property type="entry name" value="AsnC-type_HTH_dom"/>
</dbReference>
<dbReference type="PANTHER" id="PTHR30154">
    <property type="entry name" value="LEUCINE-RESPONSIVE REGULATORY PROTEIN"/>
    <property type="match status" value="1"/>
</dbReference>
<dbReference type="KEGG" id="ldn:H9L06_00280"/>
<keyword evidence="6" id="KW-1185">Reference proteome</keyword>
<evidence type="ECO:0000256" key="3">
    <source>
        <dbReference type="ARBA" id="ARBA00023163"/>
    </source>
</evidence>
<proteinExistence type="predicted"/>
<accession>A0A7G9S7G6</accession>
<dbReference type="PRINTS" id="PR00033">
    <property type="entry name" value="HTHASNC"/>
</dbReference>
<dbReference type="GO" id="GO:0043200">
    <property type="term" value="P:response to amino acid"/>
    <property type="evidence" value="ECO:0007669"/>
    <property type="project" value="TreeGrafter"/>
</dbReference>
<feature type="domain" description="HTH asnC-type" evidence="4">
    <location>
        <begin position="3"/>
        <end position="64"/>
    </location>
</feature>
<evidence type="ECO:0000259" key="4">
    <source>
        <dbReference type="PROSITE" id="PS50956"/>
    </source>
</evidence>
<protein>
    <submittedName>
        <fullName evidence="5">Lrp/AsnC family transcriptional regulator</fullName>
    </submittedName>
</protein>
<name>A0A7G9S7G6_9MICO</name>
<evidence type="ECO:0000313" key="5">
    <source>
        <dbReference type="EMBL" id="QNN63791.1"/>
    </source>
</evidence>
<dbReference type="PROSITE" id="PS50956">
    <property type="entry name" value="HTH_ASNC_2"/>
    <property type="match status" value="1"/>
</dbReference>
<evidence type="ECO:0000313" key="6">
    <source>
        <dbReference type="Proteomes" id="UP000515934"/>
    </source>
</evidence>
<dbReference type="GO" id="GO:0005829">
    <property type="term" value="C:cytosol"/>
    <property type="evidence" value="ECO:0007669"/>
    <property type="project" value="TreeGrafter"/>
</dbReference>
<dbReference type="EMBL" id="CP060716">
    <property type="protein sequence ID" value="QNN63791.1"/>
    <property type="molecule type" value="Genomic_DNA"/>
</dbReference>
<dbReference type="Gene3D" id="3.30.70.920">
    <property type="match status" value="1"/>
</dbReference>
<dbReference type="PROSITE" id="PS00519">
    <property type="entry name" value="HTH_ASNC_1"/>
    <property type="match status" value="1"/>
</dbReference>
<dbReference type="CDD" id="cd00090">
    <property type="entry name" value="HTH_ARSR"/>
    <property type="match status" value="1"/>
</dbReference>
<evidence type="ECO:0000256" key="2">
    <source>
        <dbReference type="ARBA" id="ARBA00023125"/>
    </source>
</evidence>
<reference evidence="5 6" key="1">
    <citation type="submission" date="2020-08" db="EMBL/GenBank/DDBJ databases">
        <title>Genome sequence of Leucobacter denitrificans KACC 14055T.</title>
        <authorList>
            <person name="Hyun D.-W."/>
            <person name="Bae J.-W."/>
        </authorList>
    </citation>
    <scope>NUCLEOTIDE SEQUENCE [LARGE SCALE GENOMIC DNA]</scope>
    <source>
        <strain evidence="5 6">KACC 14055</strain>
    </source>
</reference>
<sequence>MPMDEVDRKILGMLRGNARMPASEIAREVGLSGASVARRIERLEANGTIRGYVTVIDDATAGELDAFTEIRLRSGVEAREFEEIAKEVSEIQQYYTIAGDPDGLVRFRARNVDHLQQVVNSIRKTPIVAGTKTLIVMSVWDRNVLDSLS</sequence>
<keyword evidence="1" id="KW-0805">Transcription regulation</keyword>
<keyword evidence="3" id="KW-0804">Transcription</keyword>
<dbReference type="InterPro" id="IPR011008">
    <property type="entry name" value="Dimeric_a/b-barrel"/>
</dbReference>
<dbReference type="PANTHER" id="PTHR30154:SF45">
    <property type="entry name" value="TRANSCRIPTIONAL REGULATORY PROTEIN (PROBABLY ASNC-FAMILY)-RELATED"/>
    <property type="match status" value="1"/>
</dbReference>
<dbReference type="AlphaFoldDB" id="A0A7G9S7G6"/>
<evidence type="ECO:0000256" key="1">
    <source>
        <dbReference type="ARBA" id="ARBA00023015"/>
    </source>
</evidence>
<dbReference type="InterPro" id="IPR019885">
    <property type="entry name" value="Tscrpt_reg_HTH_AsnC-type_CS"/>
</dbReference>
<dbReference type="InterPro" id="IPR011991">
    <property type="entry name" value="ArsR-like_HTH"/>
</dbReference>
<dbReference type="InterPro" id="IPR019888">
    <property type="entry name" value="Tscrpt_reg_AsnC-like"/>
</dbReference>
<dbReference type="Pfam" id="PF01037">
    <property type="entry name" value="AsnC_trans_reg"/>
    <property type="match status" value="1"/>
</dbReference>
<dbReference type="SMART" id="SM00344">
    <property type="entry name" value="HTH_ASNC"/>
    <property type="match status" value="1"/>
</dbReference>
<dbReference type="InterPro" id="IPR036388">
    <property type="entry name" value="WH-like_DNA-bd_sf"/>
</dbReference>
<gene>
    <name evidence="5" type="ORF">H9L06_00280</name>
</gene>
<dbReference type="GO" id="GO:0043565">
    <property type="term" value="F:sequence-specific DNA binding"/>
    <property type="evidence" value="ECO:0007669"/>
    <property type="project" value="InterPro"/>
</dbReference>
<dbReference type="InterPro" id="IPR019887">
    <property type="entry name" value="Tscrpt_reg_AsnC/Lrp_C"/>
</dbReference>
<keyword evidence="2" id="KW-0238">DNA-binding</keyword>
<dbReference type="Proteomes" id="UP000515934">
    <property type="component" value="Chromosome"/>
</dbReference>
<dbReference type="SUPFAM" id="SSF54909">
    <property type="entry name" value="Dimeric alpha+beta barrel"/>
    <property type="match status" value="1"/>
</dbReference>
<dbReference type="InterPro" id="IPR036390">
    <property type="entry name" value="WH_DNA-bd_sf"/>
</dbReference>
<organism evidence="5 6">
    <name type="scientific">Leucobacter denitrificans</name>
    <dbReference type="NCBI Taxonomy" id="683042"/>
    <lineage>
        <taxon>Bacteria</taxon>
        <taxon>Bacillati</taxon>
        <taxon>Actinomycetota</taxon>
        <taxon>Actinomycetes</taxon>
        <taxon>Micrococcales</taxon>
        <taxon>Microbacteriaceae</taxon>
        <taxon>Leucobacter</taxon>
    </lineage>
</organism>
<dbReference type="SUPFAM" id="SSF46785">
    <property type="entry name" value="Winged helix' DNA-binding domain"/>
    <property type="match status" value="1"/>
</dbReference>
<dbReference type="Pfam" id="PF13404">
    <property type="entry name" value="HTH_AsnC-type"/>
    <property type="match status" value="1"/>
</dbReference>
<dbReference type="Gene3D" id="1.10.10.10">
    <property type="entry name" value="Winged helix-like DNA-binding domain superfamily/Winged helix DNA-binding domain"/>
    <property type="match status" value="1"/>
</dbReference>